<organism evidence="1 2">
    <name type="scientific">Dentiscutata heterogama</name>
    <dbReference type="NCBI Taxonomy" id="1316150"/>
    <lineage>
        <taxon>Eukaryota</taxon>
        <taxon>Fungi</taxon>
        <taxon>Fungi incertae sedis</taxon>
        <taxon>Mucoromycota</taxon>
        <taxon>Glomeromycotina</taxon>
        <taxon>Glomeromycetes</taxon>
        <taxon>Diversisporales</taxon>
        <taxon>Gigasporaceae</taxon>
        <taxon>Dentiscutata</taxon>
    </lineage>
</organism>
<reference evidence="1" key="1">
    <citation type="submission" date="2021-06" db="EMBL/GenBank/DDBJ databases">
        <authorList>
            <person name="Kallberg Y."/>
            <person name="Tangrot J."/>
            <person name="Rosling A."/>
        </authorList>
    </citation>
    <scope>NUCLEOTIDE SEQUENCE</scope>
    <source>
        <strain evidence="1">IL203A</strain>
    </source>
</reference>
<accession>A0ACA9MXG2</accession>
<dbReference type="Proteomes" id="UP000789702">
    <property type="component" value="Unassembled WGS sequence"/>
</dbReference>
<sequence length="577" mass="64821">MTTILPTQLTYRSFNNLSLVLGHPTYQTVKNFQDGNIKTFQYSKDGRYISLASPESVKIIDSNNAEPRSEIEKKNIVEIGFSPKGTYISTWERPVKLSENLVHKNLIIWETATAQMLIQFTQKSQANWNVQWTEDESFFSRMVTGEVHFYDSNRIDKIHAKLRLENIVDFSLSPGKNPSIAVFIPEKNSAPASVRIYSITNFNSPLAQKTFFKADKVRMHWNDLGTNLLVLTQTEVDKTNKSYYGEKDGPIHDVTWSPNSKEFIVVYGYMPANATLFDHRANPIHEFGVNPLFKNVEFLTSEFNNNLLIFIAGFGNLAGTIDIWDRENLKKISTIEAPNSSECFWSPDGRYIMTATLSPRLRVDNGYKIWHYTGVLVHDESIQELLQVQWRPASVELYPMRTLSPPPKVSEDSAALAAKPSPAKKVGAYRPPHARGTATPDMFKREDEASKRLHVHGHGNKPMPVGAFEAAVKNKKKREAAKKKKEEASLASENSGAASPLPPSSAPTQQVINNGIIDVTETVKEPIASITSTNGISQGGSLLSETDKKIRNLTKKLRQIAELKERQQKGDKLELTQ</sequence>
<keyword evidence="2" id="KW-1185">Reference proteome</keyword>
<proteinExistence type="predicted"/>
<feature type="non-terminal residue" evidence="1">
    <location>
        <position position="577"/>
    </location>
</feature>
<evidence type="ECO:0000313" key="2">
    <source>
        <dbReference type="Proteomes" id="UP000789702"/>
    </source>
</evidence>
<comment type="caution">
    <text evidence="1">The sequence shown here is derived from an EMBL/GenBank/DDBJ whole genome shotgun (WGS) entry which is preliminary data.</text>
</comment>
<protein>
    <submittedName>
        <fullName evidence="1">744_t:CDS:1</fullName>
    </submittedName>
</protein>
<gene>
    <name evidence="1" type="ORF">DHETER_LOCUS7990</name>
</gene>
<evidence type="ECO:0000313" key="1">
    <source>
        <dbReference type="EMBL" id="CAG8620361.1"/>
    </source>
</evidence>
<name>A0ACA9MXG2_9GLOM</name>
<dbReference type="EMBL" id="CAJVPU010012083">
    <property type="protein sequence ID" value="CAG8620361.1"/>
    <property type="molecule type" value="Genomic_DNA"/>
</dbReference>